<dbReference type="GO" id="GO:0005737">
    <property type="term" value="C:cytoplasm"/>
    <property type="evidence" value="ECO:0007669"/>
    <property type="project" value="TreeGrafter"/>
</dbReference>
<evidence type="ECO:0000313" key="3">
    <source>
        <dbReference type="EMBL" id="KFG26167.1"/>
    </source>
</evidence>
<dbReference type="OrthoDB" id="268763at2759"/>
<dbReference type="Pfam" id="PF01399">
    <property type="entry name" value="PCI"/>
    <property type="match status" value="1"/>
</dbReference>
<dbReference type="GeneID" id="77676256"/>
<dbReference type="HOGENOM" id="CLU_504421_0_0_1"/>
<dbReference type="RefSeq" id="XP_052904722.1">
    <property type="nucleotide sequence ID" value="XM_053048917.1"/>
</dbReference>
<proteinExistence type="predicted"/>
<evidence type="ECO:0000313" key="4">
    <source>
        <dbReference type="Proteomes" id="UP000054524"/>
    </source>
</evidence>
<gene>
    <name evidence="3" type="ORF">NESG_01283</name>
</gene>
<dbReference type="InterPro" id="IPR040134">
    <property type="entry name" value="PSMD12/CSN4"/>
</dbReference>
<dbReference type="AlphaFoldDB" id="A0A086J1Z9"/>
<keyword evidence="4" id="KW-1185">Reference proteome</keyword>
<accession>A0A086J1Z9</accession>
<organism evidence="3 4">
    <name type="scientific">Nematocida ausubeli (strain ATCC PRA-371 / ERTm2)</name>
    <name type="common">Nematode killer fungus</name>
    <dbReference type="NCBI Taxonomy" id="1913371"/>
    <lineage>
        <taxon>Eukaryota</taxon>
        <taxon>Fungi</taxon>
        <taxon>Fungi incertae sedis</taxon>
        <taxon>Microsporidia</taxon>
        <taxon>Nematocida</taxon>
    </lineage>
</organism>
<dbReference type="EMBL" id="AKIJ01000003">
    <property type="protein sequence ID" value="KFG26167.1"/>
    <property type="molecule type" value="Genomic_DNA"/>
</dbReference>
<protein>
    <recommendedName>
        <fullName evidence="5">PCI domain-containing protein</fullName>
    </recommendedName>
</protein>
<reference evidence="3 4" key="1">
    <citation type="journal article" date="2014" name="Genome Announc.">
        <title>Genome Sequence of the Microsporidian Species Nematocida sp1 Strain ERTm6 (ATCC PRA-372).</title>
        <authorList>
            <person name="Bakowski M.A."/>
            <person name="Priest M."/>
            <person name="Young S."/>
            <person name="Cuomo C.A."/>
            <person name="Troemel E.R."/>
        </authorList>
    </citation>
    <scope>NUCLEOTIDE SEQUENCE [LARGE SCALE GENOMIC DNA]</scope>
    <source>
        <strain evidence="3 4">ERTm6</strain>
    </source>
</reference>
<feature type="domain" description="PSMD12/CSN4-like N-terminal" evidence="2">
    <location>
        <begin position="148"/>
        <end position="279"/>
    </location>
</feature>
<name>A0A086J1Z9_NEMA1</name>
<evidence type="ECO:0000259" key="1">
    <source>
        <dbReference type="Pfam" id="PF01399"/>
    </source>
</evidence>
<dbReference type="Pfam" id="PF22241">
    <property type="entry name" value="PSMD12-CSN4_N"/>
    <property type="match status" value="1"/>
</dbReference>
<evidence type="ECO:0008006" key="5">
    <source>
        <dbReference type="Google" id="ProtNLM"/>
    </source>
</evidence>
<dbReference type="PANTHER" id="PTHR10855:SF1">
    <property type="entry name" value="26S PROTEASOME NON-ATPASE REGULATORY SUBUNIT 12"/>
    <property type="match status" value="1"/>
</dbReference>
<dbReference type="PANTHER" id="PTHR10855">
    <property type="entry name" value="26S PROTEASOME NON-ATPASE REGULATORY SUBUNIT 12/COP9 SIGNALOSOME COMPLEX SUBUNIT 4"/>
    <property type="match status" value="1"/>
</dbReference>
<dbReference type="GO" id="GO:0008541">
    <property type="term" value="C:proteasome regulatory particle, lid subcomplex"/>
    <property type="evidence" value="ECO:0007669"/>
    <property type="project" value="TreeGrafter"/>
</dbReference>
<sequence length="506" mass="58408">MDILEETEKTTRLNGNKEENTKVLIDMIDLTETTSHALEIIHKMSKKKGNFKEALNKMILHAYNKYMHLSTTEIQQDSYKNPIYLDINMIRPNTSMDNHIISVLGSSLDVDISGYAEELDKSGYNQIISQPQTDLTKNNQTTGKSDTTESEFLKFLKSLLKIVEGSIHMEYLRLFISDAIKQIFLSENNTTACLNTLYAINPETFSSLNIRDILTFQLEQMRIAILSNNLIKAENILKRISIKNIKNNGLFSYFLNRIIFIYSHYGNYLELSHIFNYLKNNEIFDFLTRQQLITLSMLYAILSLDKELVPARLMIHNIISCKLSDNNDYQIGKYFINNILININFDIIIKRVISLGVHYFLHFLKYVKYNIILYNINVISFHYSKIRISQAAEITGTQKHEILIILQEMIRNRTVYGNIVENMDIVEFENKKEMEVGGVELASEKVRERLNEIGITLDKTKDNLGGVELAARIRECPGVDSIEAWSRRIEACLDGIIKINHSMNGI</sequence>
<feature type="domain" description="PCI" evidence="1">
    <location>
        <begin position="363"/>
        <end position="429"/>
    </location>
</feature>
<comment type="caution">
    <text evidence="3">The sequence shown here is derived from an EMBL/GenBank/DDBJ whole genome shotgun (WGS) entry which is preliminary data.</text>
</comment>
<dbReference type="InterPro" id="IPR000717">
    <property type="entry name" value="PCI_dom"/>
</dbReference>
<dbReference type="Proteomes" id="UP000054524">
    <property type="component" value="Unassembled WGS sequence"/>
</dbReference>
<evidence type="ECO:0000259" key="2">
    <source>
        <dbReference type="Pfam" id="PF22241"/>
    </source>
</evidence>
<dbReference type="InterPro" id="IPR054559">
    <property type="entry name" value="PSMD12-CSN4-like_N"/>
</dbReference>